<protein>
    <submittedName>
        <fullName evidence="1">Unnamed protein product</fullName>
    </submittedName>
</protein>
<dbReference type="EMBL" id="BSXS01002056">
    <property type="protein sequence ID" value="GME78093.1"/>
    <property type="molecule type" value="Genomic_DNA"/>
</dbReference>
<keyword evidence="2" id="KW-1185">Reference proteome</keyword>
<dbReference type="Proteomes" id="UP001165064">
    <property type="component" value="Unassembled WGS sequence"/>
</dbReference>
<sequence>MEERRQHFKEETVKLTSKLAASTFTYANNMTFQLEPIDYQNTNDIISWFYQALATGMMDVLTQTLKYNTATRELLNTNDVSSIIVDEDPRATFNNLGNAKSPRCLHPNFVKYLEFLTCRAN</sequence>
<comment type="caution">
    <text evidence="1">The sequence shown here is derived from an EMBL/GenBank/DDBJ whole genome shotgun (WGS) entry which is preliminary data.</text>
</comment>
<name>A0ACB5SZX7_AMBMO</name>
<reference evidence="1" key="1">
    <citation type="submission" date="2023-04" db="EMBL/GenBank/DDBJ databases">
        <title>Ambrosiozyma monospora NBRC 10751.</title>
        <authorList>
            <person name="Ichikawa N."/>
            <person name="Sato H."/>
            <person name="Tonouchi N."/>
        </authorList>
    </citation>
    <scope>NUCLEOTIDE SEQUENCE</scope>
    <source>
        <strain evidence="1">NBRC 10751</strain>
    </source>
</reference>
<proteinExistence type="predicted"/>
<organism evidence="1 2">
    <name type="scientific">Ambrosiozyma monospora</name>
    <name type="common">Yeast</name>
    <name type="synonym">Endomycopsis monosporus</name>
    <dbReference type="NCBI Taxonomy" id="43982"/>
    <lineage>
        <taxon>Eukaryota</taxon>
        <taxon>Fungi</taxon>
        <taxon>Dikarya</taxon>
        <taxon>Ascomycota</taxon>
        <taxon>Saccharomycotina</taxon>
        <taxon>Pichiomycetes</taxon>
        <taxon>Pichiales</taxon>
        <taxon>Pichiaceae</taxon>
        <taxon>Ambrosiozyma</taxon>
    </lineage>
</organism>
<accession>A0ACB5SZX7</accession>
<evidence type="ECO:0000313" key="2">
    <source>
        <dbReference type="Proteomes" id="UP001165064"/>
    </source>
</evidence>
<gene>
    <name evidence="1" type="ORF">Amon02_000329900</name>
</gene>
<evidence type="ECO:0000313" key="1">
    <source>
        <dbReference type="EMBL" id="GME78093.1"/>
    </source>
</evidence>